<evidence type="ECO:0000256" key="8">
    <source>
        <dbReference type="SAM" id="Phobius"/>
    </source>
</evidence>
<evidence type="ECO:0000313" key="11">
    <source>
        <dbReference type="Proteomes" id="UP001242732"/>
    </source>
</evidence>
<sequence>MPIATTAPSSISYRVLALLAALYVLAWSLLPPLLSSCLPLDVVESLSWGREWEWGYYKHPPLAPWLLEVSYRALGRVGPFLLSQLFIAATLWLVWLTGCRLVSRERALLGTLLTMGVAYYTRPALEFNHNIAQMPLWAAAGYCLLAALQEGRLRHWLALGIVAGLGLLTKYSVGLLLTALALYLLLTPARRVLAGPGPWLALAAMLLVFAPHLHWLRESGWLPMAYARDRAAAEGAGLLASRLDALSFLATQALNHLPLALIVLAALWNTRGQRMADARPIAWRLHAGMPGYLLVLALGPCLLACALGVVLGLRLRDMWGVPMWVYSGLLVAAWLPGAWLPALRPRLLRGLAVWLVLVSVLSGAFLAYGAQWRKRPARTDWPQAAVAQQVQSLWEAQSRCPLDSVSGDYWATGLVAAQLPGRPSVFVTGDDRFSPWITLERLQSKGTLWIGLGDEPAVPALLERLDAAPGMRVRQGQVQVHWPYRGAGAPLTMHWRTYVPDACANAT</sequence>
<keyword evidence="2" id="KW-1003">Cell membrane</keyword>
<dbReference type="Pfam" id="PF13231">
    <property type="entry name" value="PMT_2"/>
    <property type="match status" value="1"/>
</dbReference>
<dbReference type="PANTHER" id="PTHR33908:SF9">
    <property type="entry name" value="BLL5595 PROTEIN"/>
    <property type="match status" value="1"/>
</dbReference>
<gene>
    <name evidence="10" type="ORF">QRO08_21900</name>
</gene>
<evidence type="ECO:0000256" key="7">
    <source>
        <dbReference type="ARBA" id="ARBA00023136"/>
    </source>
</evidence>
<evidence type="ECO:0000259" key="9">
    <source>
        <dbReference type="Pfam" id="PF13231"/>
    </source>
</evidence>
<evidence type="ECO:0000256" key="4">
    <source>
        <dbReference type="ARBA" id="ARBA00022679"/>
    </source>
</evidence>
<evidence type="ECO:0000256" key="3">
    <source>
        <dbReference type="ARBA" id="ARBA00022676"/>
    </source>
</evidence>
<proteinExistence type="predicted"/>
<keyword evidence="7 8" id="KW-0472">Membrane</keyword>
<dbReference type="InterPro" id="IPR038731">
    <property type="entry name" value="RgtA/B/C-like"/>
</dbReference>
<evidence type="ECO:0000313" key="10">
    <source>
        <dbReference type="EMBL" id="WIY48443.1"/>
    </source>
</evidence>
<dbReference type="InterPro" id="IPR050297">
    <property type="entry name" value="LipidA_mod_glycosyltrf_83"/>
</dbReference>
<name>A0ABY9APK0_PARCI</name>
<evidence type="ECO:0000256" key="6">
    <source>
        <dbReference type="ARBA" id="ARBA00022989"/>
    </source>
</evidence>
<keyword evidence="6 8" id="KW-1133">Transmembrane helix</keyword>
<feature type="domain" description="Glycosyltransferase RgtA/B/C/D-like" evidence="9">
    <location>
        <begin position="58"/>
        <end position="215"/>
    </location>
</feature>
<feature type="transmembrane region" description="Helical" evidence="8">
    <location>
        <begin position="348"/>
        <end position="368"/>
    </location>
</feature>
<keyword evidence="5 8" id="KW-0812">Transmembrane</keyword>
<feature type="transmembrane region" description="Helical" evidence="8">
    <location>
        <begin position="156"/>
        <end position="186"/>
    </location>
</feature>
<organism evidence="10 11">
    <name type="scientific">Paracidovorax citrulli</name>
    <name type="common">Acidovorax citrulli</name>
    <dbReference type="NCBI Taxonomy" id="80869"/>
    <lineage>
        <taxon>Bacteria</taxon>
        <taxon>Pseudomonadati</taxon>
        <taxon>Pseudomonadota</taxon>
        <taxon>Betaproteobacteria</taxon>
        <taxon>Burkholderiales</taxon>
        <taxon>Comamonadaceae</taxon>
        <taxon>Paracidovorax</taxon>
    </lineage>
</organism>
<feature type="transmembrane region" description="Helical" evidence="8">
    <location>
        <begin position="323"/>
        <end position="342"/>
    </location>
</feature>
<evidence type="ECO:0000256" key="5">
    <source>
        <dbReference type="ARBA" id="ARBA00022692"/>
    </source>
</evidence>
<keyword evidence="3 10" id="KW-0328">Glycosyltransferase</keyword>
<comment type="subcellular location">
    <subcellularLocation>
        <location evidence="1">Cell membrane</location>
        <topology evidence="1">Multi-pass membrane protein</topology>
    </subcellularLocation>
</comment>
<accession>A0ABY9APK0</accession>
<dbReference type="Proteomes" id="UP001242732">
    <property type="component" value="Chromosome"/>
</dbReference>
<keyword evidence="11" id="KW-1185">Reference proteome</keyword>
<dbReference type="EMBL" id="CP127363">
    <property type="protein sequence ID" value="WIY48443.1"/>
    <property type="molecule type" value="Genomic_DNA"/>
</dbReference>
<keyword evidence="4 10" id="KW-0808">Transferase</keyword>
<dbReference type="RefSeq" id="WP_011793775.1">
    <property type="nucleotide sequence ID" value="NZ_CP023687.1"/>
</dbReference>
<dbReference type="EC" id="2.4.-.-" evidence="10"/>
<feature type="transmembrane region" description="Helical" evidence="8">
    <location>
        <begin position="248"/>
        <end position="269"/>
    </location>
</feature>
<feature type="transmembrane region" description="Helical" evidence="8">
    <location>
        <begin position="198"/>
        <end position="216"/>
    </location>
</feature>
<feature type="transmembrane region" description="Helical" evidence="8">
    <location>
        <begin position="73"/>
        <end position="95"/>
    </location>
</feature>
<feature type="transmembrane region" description="Helical" evidence="8">
    <location>
        <begin position="131"/>
        <end position="149"/>
    </location>
</feature>
<dbReference type="GO" id="GO:0016757">
    <property type="term" value="F:glycosyltransferase activity"/>
    <property type="evidence" value="ECO:0007669"/>
    <property type="project" value="UniProtKB-KW"/>
</dbReference>
<reference evidence="10 11" key="1">
    <citation type="submission" date="2023-06" db="EMBL/GenBank/DDBJ databases">
        <authorList>
            <person name="Ham H."/>
            <person name="Park D.S."/>
        </authorList>
    </citation>
    <scope>NUCLEOTIDE SEQUENCE [LARGE SCALE GENOMIC DNA]</scope>
    <source>
        <strain evidence="10 11">KACC 17005</strain>
    </source>
</reference>
<feature type="transmembrane region" description="Helical" evidence="8">
    <location>
        <begin position="289"/>
        <end position="311"/>
    </location>
</feature>
<dbReference type="PANTHER" id="PTHR33908">
    <property type="entry name" value="MANNOSYLTRANSFERASE YKCB-RELATED"/>
    <property type="match status" value="1"/>
</dbReference>
<evidence type="ECO:0000256" key="2">
    <source>
        <dbReference type="ARBA" id="ARBA00022475"/>
    </source>
</evidence>
<protein>
    <submittedName>
        <fullName evidence="10">Glycosyltransferase family 39 protein</fullName>
        <ecNumber evidence="10">2.4.-.-</ecNumber>
    </submittedName>
</protein>
<evidence type="ECO:0000256" key="1">
    <source>
        <dbReference type="ARBA" id="ARBA00004651"/>
    </source>
</evidence>